<dbReference type="RefSeq" id="WP_208339593.1">
    <property type="nucleotide sequence ID" value="NZ_CAWQFN010000556.1"/>
</dbReference>
<dbReference type="SUPFAM" id="SSF88659">
    <property type="entry name" value="Sigma3 and sigma4 domains of RNA polymerase sigma factors"/>
    <property type="match status" value="1"/>
</dbReference>
<accession>A0AAP5M7P4</accession>
<dbReference type="PANTHER" id="PTHR30385">
    <property type="entry name" value="SIGMA FACTOR F FLAGELLAR"/>
    <property type="match status" value="1"/>
</dbReference>
<evidence type="ECO:0000256" key="1">
    <source>
        <dbReference type="ARBA" id="ARBA00023015"/>
    </source>
</evidence>
<keyword evidence="6" id="KW-1185">Reference proteome</keyword>
<sequence>MFSTHLRIHDSNGSLIRYTYEIDKQLEKNFTDLFNSDPNDNEEYWAWKFLTICHKDLPDLLAVKHMSAYLGKFIVNPARRIHRKLSNYQQYTQYQYDIGDVLQIGLLIACDSTQFFPRQFFRNFHQGRPLRNYVYKTMERKIDEMIRQQMGQSRLSKWGLLKYSSRTYLRKALEQEYTEQQLNTYLLAYDCFKEVYAQQRPTSERSLPSPTNQQFQEITNLYNQQTTFGIADIAQIEQWLSICIQALRKYQTIPVISLDAPSGGNEHSSPLSETIIDETSNSQEERLIIQEQTPQLIAILSEFLNQIDQTIDHYLLLRYGLEAKYRAIAPIFAVHYTNISRPCNQAKQKLLSQLAQWSQKELNITPDSEMLAQMNAPLEGCLIHYYQDLIFRSVFQQVWQQLDSQRQYLLYLRYCELKDEAAIAHELQMDPSQVREGLQTGDKQLADAITNWLQKRLSVSSHLLNPLAENIADLVRTLVKNISNSEF</sequence>
<evidence type="ECO:0000256" key="4">
    <source>
        <dbReference type="ARBA" id="ARBA00023163"/>
    </source>
</evidence>
<dbReference type="GO" id="GO:0003677">
    <property type="term" value="F:DNA binding"/>
    <property type="evidence" value="ECO:0007669"/>
    <property type="project" value="UniProtKB-KW"/>
</dbReference>
<dbReference type="InterPro" id="IPR013324">
    <property type="entry name" value="RNA_pol_sigma_r3/r4-like"/>
</dbReference>
<keyword evidence="4" id="KW-0804">Transcription</keyword>
<dbReference type="GO" id="GO:0016987">
    <property type="term" value="F:sigma factor activity"/>
    <property type="evidence" value="ECO:0007669"/>
    <property type="project" value="UniProtKB-KW"/>
</dbReference>
<comment type="caution">
    <text evidence="5">The sequence shown here is derived from an EMBL/GenBank/DDBJ whole genome shotgun (WGS) entry which is preliminary data.</text>
</comment>
<gene>
    <name evidence="5" type="ORF">G7B40_005055</name>
</gene>
<evidence type="ECO:0000313" key="5">
    <source>
        <dbReference type="EMBL" id="MDR9893942.1"/>
    </source>
</evidence>
<dbReference type="PANTHER" id="PTHR30385:SF7">
    <property type="entry name" value="RNA POLYMERASE SIGMA FACTOR FLIA"/>
    <property type="match status" value="1"/>
</dbReference>
<reference evidence="6" key="1">
    <citation type="journal article" date="2021" name="Science">
        <title>Hunting the eagle killer: A cyanobacterial neurotoxin causes vacuolar myelinopathy.</title>
        <authorList>
            <person name="Breinlinger S."/>
            <person name="Phillips T.J."/>
            <person name="Haram B.N."/>
            <person name="Mares J."/>
            <person name="Martinez Yerena J.A."/>
            <person name="Hrouzek P."/>
            <person name="Sobotka R."/>
            <person name="Henderson W.M."/>
            <person name="Schmieder P."/>
            <person name="Williams S.M."/>
            <person name="Lauderdale J.D."/>
            <person name="Wilde H.D."/>
            <person name="Gerrin W."/>
            <person name="Kust A."/>
            <person name="Washington J.W."/>
            <person name="Wagner C."/>
            <person name="Geier B."/>
            <person name="Liebeke M."/>
            <person name="Enke H."/>
            <person name="Niedermeyer T.H.J."/>
            <person name="Wilde S.B."/>
        </authorList>
    </citation>
    <scope>NUCLEOTIDE SEQUENCE [LARGE SCALE GENOMIC DNA]</scope>
    <source>
        <strain evidence="6">Thurmond2011</strain>
    </source>
</reference>
<evidence type="ECO:0000313" key="6">
    <source>
        <dbReference type="Proteomes" id="UP000667802"/>
    </source>
</evidence>
<evidence type="ECO:0000256" key="3">
    <source>
        <dbReference type="ARBA" id="ARBA00023125"/>
    </source>
</evidence>
<keyword evidence="2" id="KW-0731">Sigma factor</keyword>
<keyword evidence="3" id="KW-0238">DNA-binding</keyword>
<evidence type="ECO:0000256" key="2">
    <source>
        <dbReference type="ARBA" id="ARBA00023082"/>
    </source>
</evidence>
<dbReference type="EMBL" id="JAALHA020000001">
    <property type="protein sequence ID" value="MDR9893942.1"/>
    <property type="molecule type" value="Genomic_DNA"/>
</dbReference>
<organism evidence="5 6">
    <name type="scientific">Aetokthonos hydrillicola Thurmond2011</name>
    <dbReference type="NCBI Taxonomy" id="2712845"/>
    <lineage>
        <taxon>Bacteria</taxon>
        <taxon>Bacillati</taxon>
        <taxon>Cyanobacteriota</taxon>
        <taxon>Cyanophyceae</taxon>
        <taxon>Nostocales</taxon>
        <taxon>Hapalosiphonaceae</taxon>
        <taxon>Aetokthonos</taxon>
    </lineage>
</organism>
<evidence type="ECO:0008006" key="7">
    <source>
        <dbReference type="Google" id="ProtNLM"/>
    </source>
</evidence>
<protein>
    <recommendedName>
        <fullName evidence="7">Sigma-70 family RNA polymerase sigma factor</fullName>
    </recommendedName>
</protein>
<dbReference type="Proteomes" id="UP000667802">
    <property type="component" value="Unassembled WGS sequence"/>
</dbReference>
<keyword evidence="1" id="KW-0805">Transcription regulation</keyword>
<proteinExistence type="predicted"/>
<name>A0AAP5M7P4_9CYAN</name>
<dbReference type="AlphaFoldDB" id="A0AAP5M7P4"/>